<comment type="subcellular location">
    <subcellularLocation>
        <location evidence="1">Nucleus</location>
    </subcellularLocation>
</comment>
<gene>
    <name evidence="6" type="ORF">SNE40_005121</name>
</gene>
<reference evidence="6 7" key="1">
    <citation type="submission" date="2024-01" db="EMBL/GenBank/DDBJ databases">
        <title>The genome of the rayed Mediterranean limpet Patella caerulea (Linnaeus, 1758).</title>
        <authorList>
            <person name="Anh-Thu Weber A."/>
            <person name="Halstead-Nussloch G."/>
        </authorList>
    </citation>
    <scope>NUCLEOTIDE SEQUENCE [LARGE SCALE GENOMIC DNA]</scope>
    <source>
        <strain evidence="6">AATW-2023a</strain>
        <tissue evidence="6">Whole specimen</tissue>
    </source>
</reference>
<comment type="caution">
    <text evidence="6">The sequence shown here is derived from an EMBL/GenBank/DDBJ whole genome shotgun (WGS) entry which is preliminary data.</text>
</comment>
<dbReference type="PANTHER" id="PTHR16684">
    <property type="entry name" value="CENTROMERE PROTEIN C"/>
    <property type="match status" value="1"/>
</dbReference>
<dbReference type="GO" id="GO:0005634">
    <property type="term" value="C:nucleus"/>
    <property type="evidence" value="ECO:0007669"/>
    <property type="project" value="UniProtKB-SubCell"/>
</dbReference>
<feature type="domain" description="Mif2/CENP-C cupin" evidence="5">
    <location>
        <begin position="255"/>
        <end position="333"/>
    </location>
</feature>
<sequence length="339" mass="38555">MLNAILYYFVESQFDIFVDVKTCDAEEEESPTIISTETTPTLTPCLVQPGTLSAQKKNPRRVSINIEPEPQDSPEATNKTYGNFTGSICHFQDVTDSESPPIFKMPQKSKIIYPEPAPEGIRRSRRVRVQTLESHKMERIVYDYRRRSGVHVMAIQPSNEAKYLAHSEKLAKARLKRNKMKKAKQRRQKDGRNLSMHTVLPDDLEMTFGHELPIINPETNEEVFVDCIAQQDSVVYIGPNGDSPKASDPFVMCRAVNQRSFSAGEIILRGLAEKPLQRVTSSTLIFRILHGKLAVTIHRKVTVLETGDSFFIPLDTTYSLRNLRNEEAKLSYVNILKME</sequence>
<dbReference type="InterPro" id="IPR025974">
    <property type="entry name" value="Mif2/CENP-C_cupin"/>
</dbReference>
<dbReference type="GO" id="GO:0051455">
    <property type="term" value="P:spindle attachment to meiosis I kinetochore"/>
    <property type="evidence" value="ECO:0007669"/>
    <property type="project" value="TreeGrafter"/>
</dbReference>
<protein>
    <recommendedName>
        <fullName evidence="5">Mif2/CENP-C cupin domain-containing protein</fullName>
    </recommendedName>
</protein>
<dbReference type="GO" id="GO:0000776">
    <property type="term" value="C:kinetochore"/>
    <property type="evidence" value="ECO:0007669"/>
    <property type="project" value="InterPro"/>
</dbReference>
<dbReference type="GO" id="GO:0051382">
    <property type="term" value="P:kinetochore assembly"/>
    <property type="evidence" value="ECO:0007669"/>
    <property type="project" value="InterPro"/>
</dbReference>
<name>A0AAN8K654_PATCE</name>
<accession>A0AAN8K654</accession>
<keyword evidence="3" id="KW-0238">DNA-binding</keyword>
<evidence type="ECO:0000313" key="7">
    <source>
        <dbReference type="Proteomes" id="UP001347796"/>
    </source>
</evidence>
<proteinExistence type="inferred from homology"/>
<evidence type="ECO:0000256" key="3">
    <source>
        <dbReference type="ARBA" id="ARBA00023125"/>
    </source>
</evidence>
<evidence type="ECO:0000256" key="2">
    <source>
        <dbReference type="ARBA" id="ARBA00010291"/>
    </source>
</evidence>
<dbReference type="Gene3D" id="2.60.120.10">
    <property type="entry name" value="Jelly Rolls"/>
    <property type="match status" value="1"/>
</dbReference>
<dbReference type="Proteomes" id="UP001347796">
    <property type="component" value="Unassembled WGS sequence"/>
</dbReference>
<dbReference type="Pfam" id="PF11699">
    <property type="entry name" value="CENP-C_C"/>
    <property type="match status" value="1"/>
</dbReference>
<evidence type="ECO:0000313" key="6">
    <source>
        <dbReference type="EMBL" id="KAK6189077.1"/>
    </source>
</evidence>
<dbReference type="EMBL" id="JAZGQO010000003">
    <property type="protein sequence ID" value="KAK6189077.1"/>
    <property type="molecule type" value="Genomic_DNA"/>
</dbReference>
<dbReference type="AlphaFoldDB" id="A0AAN8K654"/>
<organism evidence="6 7">
    <name type="scientific">Patella caerulea</name>
    <name type="common">Rayed Mediterranean limpet</name>
    <dbReference type="NCBI Taxonomy" id="87958"/>
    <lineage>
        <taxon>Eukaryota</taxon>
        <taxon>Metazoa</taxon>
        <taxon>Spiralia</taxon>
        <taxon>Lophotrochozoa</taxon>
        <taxon>Mollusca</taxon>
        <taxon>Gastropoda</taxon>
        <taxon>Patellogastropoda</taxon>
        <taxon>Patelloidea</taxon>
        <taxon>Patellidae</taxon>
        <taxon>Patella</taxon>
    </lineage>
</organism>
<evidence type="ECO:0000256" key="4">
    <source>
        <dbReference type="ARBA" id="ARBA00023242"/>
    </source>
</evidence>
<dbReference type="InterPro" id="IPR028386">
    <property type="entry name" value="CENP-C/Mif2/cnp3"/>
</dbReference>
<dbReference type="InterPro" id="IPR014710">
    <property type="entry name" value="RmlC-like_jellyroll"/>
</dbReference>
<evidence type="ECO:0000256" key="1">
    <source>
        <dbReference type="ARBA" id="ARBA00004123"/>
    </source>
</evidence>
<comment type="similarity">
    <text evidence="2">Belongs to the CENP-C/MIF2 family.</text>
</comment>
<dbReference type="GO" id="GO:0019237">
    <property type="term" value="F:centromeric DNA binding"/>
    <property type="evidence" value="ECO:0007669"/>
    <property type="project" value="InterPro"/>
</dbReference>
<dbReference type="PANTHER" id="PTHR16684:SF11">
    <property type="entry name" value="CENTROMERE PROTEIN C"/>
    <property type="match status" value="1"/>
</dbReference>
<dbReference type="SUPFAM" id="SSF51182">
    <property type="entry name" value="RmlC-like cupins"/>
    <property type="match status" value="1"/>
</dbReference>
<dbReference type="InterPro" id="IPR011051">
    <property type="entry name" value="RmlC_Cupin_sf"/>
</dbReference>
<evidence type="ECO:0000259" key="5">
    <source>
        <dbReference type="Pfam" id="PF11699"/>
    </source>
</evidence>
<dbReference type="GO" id="GO:0051315">
    <property type="term" value="P:attachment of mitotic spindle microtubules to kinetochore"/>
    <property type="evidence" value="ECO:0007669"/>
    <property type="project" value="TreeGrafter"/>
</dbReference>
<keyword evidence="7" id="KW-1185">Reference proteome</keyword>
<keyword evidence="4" id="KW-0539">Nucleus</keyword>